<feature type="transmembrane region" description="Helical" evidence="6">
    <location>
        <begin position="43"/>
        <end position="63"/>
    </location>
</feature>
<feature type="domain" description="RDD" evidence="7">
    <location>
        <begin position="4"/>
        <end position="121"/>
    </location>
</feature>
<dbReference type="OrthoDB" id="982116at2"/>
<comment type="caution">
    <text evidence="8">The sequence shown here is derived from an EMBL/GenBank/DDBJ whole genome shotgun (WGS) entry which is preliminary data.</text>
</comment>
<evidence type="ECO:0000256" key="2">
    <source>
        <dbReference type="ARBA" id="ARBA00022475"/>
    </source>
</evidence>
<keyword evidence="4 6" id="KW-1133">Transmembrane helix</keyword>
<dbReference type="EMBL" id="LQZQ01000001">
    <property type="protein sequence ID" value="KYG81932.1"/>
    <property type="molecule type" value="Genomic_DNA"/>
</dbReference>
<dbReference type="InterPro" id="IPR010432">
    <property type="entry name" value="RDD"/>
</dbReference>
<dbReference type="Pfam" id="PF06271">
    <property type="entry name" value="RDD"/>
    <property type="match status" value="1"/>
</dbReference>
<dbReference type="RefSeq" id="WP_062587623.1">
    <property type="nucleotide sequence ID" value="NZ_LQZQ01000001.1"/>
</dbReference>
<evidence type="ECO:0000259" key="7">
    <source>
        <dbReference type="Pfam" id="PF06271"/>
    </source>
</evidence>
<dbReference type="AlphaFoldDB" id="A0A150XTJ6"/>
<dbReference type="PANTHER" id="PTHR36115">
    <property type="entry name" value="PROLINE-RICH ANTIGEN HOMOLOG-RELATED"/>
    <property type="match status" value="1"/>
</dbReference>
<name>A0A150XTJ6_ROSEK</name>
<evidence type="ECO:0000256" key="6">
    <source>
        <dbReference type="SAM" id="Phobius"/>
    </source>
</evidence>
<feature type="transmembrane region" description="Helical" evidence="6">
    <location>
        <begin position="12"/>
        <end position="31"/>
    </location>
</feature>
<feature type="transmembrane region" description="Helical" evidence="6">
    <location>
        <begin position="84"/>
        <end position="108"/>
    </location>
</feature>
<proteinExistence type="predicted"/>
<dbReference type="GO" id="GO:0005886">
    <property type="term" value="C:plasma membrane"/>
    <property type="evidence" value="ECO:0007669"/>
    <property type="project" value="UniProtKB-SubCell"/>
</dbReference>
<accession>A0A150XTJ6</accession>
<gene>
    <name evidence="8" type="ORF">MB14_00620</name>
</gene>
<dbReference type="InterPro" id="IPR051791">
    <property type="entry name" value="Pra-immunoreactive"/>
</dbReference>
<evidence type="ECO:0000256" key="3">
    <source>
        <dbReference type="ARBA" id="ARBA00022692"/>
    </source>
</evidence>
<keyword evidence="9" id="KW-1185">Reference proteome</keyword>
<organism evidence="8 9">
    <name type="scientific">Roseivirga ehrenbergii (strain DSM 102268 / JCM 13514 / KCTC 12282 / NCIMB 14502 / KMM 6017)</name>
    <dbReference type="NCBI Taxonomy" id="279360"/>
    <lineage>
        <taxon>Bacteria</taxon>
        <taxon>Pseudomonadati</taxon>
        <taxon>Bacteroidota</taxon>
        <taxon>Cytophagia</taxon>
        <taxon>Cytophagales</taxon>
        <taxon>Roseivirgaceae</taxon>
        <taxon>Roseivirga</taxon>
    </lineage>
</organism>
<evidence type="ECO:0000313" key="8">
    <source>
        <dbReference type="EMBL" id="KYG81932.1"/>
    </source>
</evidence>
<dbReference type="Proteomes" id="UP000075583">
    <property type="component" value="Unassembled WGS sequence"/>
</dbReference>
<keyword evidence="5 6" id="KW-0472">Membrane</keyword>
<sequence>MEYPKTSFRIKAAIVDAILILAVMIITAFAIDSIGGVPDWVRIMIMALLFIAYEPMMVATNGGTIGHRILGVEVRKSSDSTQRLSLPIAIVRSILKFVLGIFSVLVSYTREDNRCIHDLICDSIVVYRKSARITSPSPS</sequence>
<reference evidence="8" key="1">
    <citation type="submission" date="2016-01" db="EMBL/GenBank/DDBJ databases">
        <title>Genome sequencing of Roseivirga ehrenbergii KMM 6017.</title>
        <authorList>
            <person name="Selvaratnam C."/>
            <person name="Thevarajoo S."/>
            <person name="Goh K.M."/>
            <person name="Ee R."/>
            <person name="Chan K.-G."/>
            <person name="Chong C.S."/>
        </authorList>
    </citation>
    <scope>NUCLEOTIDE SEQUENCE [LARGE SCALE GENOMIC DNA]</scope>
    <source>
        <strain evidence="8">KMM 6017</strain>
    </source>
</reference>
<comment type="subcellular location">
    <subcellularLocation>
        <location evidence="1">Cell membrane</location>
        <topology evidence="1">Multi-pass membrane protein</topology>
    </subcellularLocation>
</comment>
<evidence type="ECO:0000313" key="9">
    <source>
        <dbReference type="Proteomes" id="UP000075583"/>
    </source>
</evidence>
<keyword evidence="2" id="KW-1003">Cell membrane</keyword>
<keyword evidence="3 6" id="KW-0812">Transmembrane</keyword>
<evidence type="ECO:0000256" key="4">
    <source>
        <dbReference type="ARBA" id="ARBA00022989"/>
    </source>
</evidence>
<protein>
    <recommendedName>
        <fullName evidence="7">RDD domain-containing protein</fullName>
    </recommendedName>
</protein>
<evidence type="ECO:0000256" key="5">
    <source>
        <dbReference type="ARBA" id="ARBA00023136"/>
    </source>
</evidence>
<evidence type="ECO:0000256" key="1">
    <source>
        <dbReference type="ARBA" id="ARBA00004651"/>
    </source>
</evidence>